<evidence type="ECO:0000313" key="5">
    <source>
        <dbReference type="Proteomes" id="UP000306918"/>
    </source>
</evidence>
<protein>
    <submittedName>
        <fullName evidence="4">Glucose 1-dehydrogenase</fullName>
        <ecNumber evidence="4">1.1.1.47</ecNumber>
    </submittedName>
</protein>
<dbReference type="EC" id="1.1.1.47" evidence="4"/>
<dbReference type="InterPro" id="IPR020904">
    <property type="entry name" value="Sc_DH/Rdtase_CS"/>
</dbReference>
<evidence type="ECO:0000256" key="1">
    <source>
        <dbReference type="ARBA" id="ARBA00006484"/>
    </source>
</evidence>
<evidence type="ECO:0000256" key="3">
    <source>
        <dbReference type="SAM" id="MobiDB-lite"/>
    </source>
</evidence>
<dbReference type="InterPro" id="IPR002347">
    <property type="entry name" value="SDR_fam"/>
</dbReference>
<dbReference type="Pfam" id="PF13561">
    <property type="entry name" value="adh_short_C2"/>
    <property type="match status" value="1"/>
</dbReference>
<evidence type="ECO:0000313" key="4">
    <source>
        <dbReference type="EMBL" id="THU34104.1"/>
    </source>
</evidence>
<dbReference type="InterPro" id="IPR036291">
    <property type="entry name" value="NAD(P)-bd_dom_sf"/>
</dbReference>
<comment type="caution">
    <text evidence="4">The sequence shown here is derived from an EMBL/GenBank/DDBJ whole genome shotgun (WGS) entry which is preliminary data.</text>
</comment>
<dbReference type="PANTHER" id="PTHR48107">
    <property type="entry name" value="NADPH-DEPENDENT ALDEHYDE REDUCTASE-LIKE PROTEIN, CHLOROPLASTIC-RELATED"/>
    <property type="match status" value="1"/>
</dbReference>
<keyword evidence="2 4" id="KW-0560">Oxidoreductase</keyword>
<reference evidence="4 5" key="1">
    <citation type="submission" date="2019-04" db="EMBL/GenBank/DDBJ databases">
        <title>Niastella caeni sp. nov., isolated from activated sludge.</title>
        <authorList>
            <person name="Sheng M."/>
        </authorList>
    </citation>
    <scope>NUCLEOTIDE SEQUENCE [LARGE SCALE GENOMIC DNA]</scope>
    <source>
        <strain evidence="4 5">HX-2-15</strain>
    </source>
</reference>
<dbReference type="Proteomes" id="UP000306918">
    <property type="component" value="Unassembled WGS sequence"/>
</dbReference>
<feature type="compositionally biased region" description="Basic residues" evidence="3">
    <location>
        <begin position="1"/>
        <end position="21"/>
    </location>
</feature>
<sequence length="287" mass="31132">MQHGQKKRKVRPAQTVKKKQGKEKQMQPQPVFEKERDALRLRNKVAIITGGDSGIGKAVAIAFAKEGADIVIAYHEDNEDARATAARIESIGQQCLLIAGDISKPAHCKKIIQQTVNRFGKLDIVVNNAGIQFPQKELSAITPDQLKKTFETNIFAMFYLVQAAEPYLQEGASIINTTSVTAYRGSSHLLDYSATKGAIVSYTRSLSAYFAKHKIRVNGVAPGPVWTPLIPATFPPKHVSSFGSDTPLGRAGEPVEVAGCYVFLASEEASYLTGQILHPNGGEIVNA</sequence>
<name>A0A4S8HK77_9BACT</name>
<dbReference type="RefSeq" id="WP_136579720.1">
    <property type="nucleotide sequence ID" value="NZ_STFF01000008.1"/>
</dbReference>
<organism evidence="4 5">
    <name type="scientific">Niastella caeni</name>
    <dbReference type="NCBI Taxonomy" id="2569763"/>
    <lineage>
        <taxon>Bacteria</taxon>
        <taxon>Pseudomonadati</taxon>
        <taxon>Bacteroidota</taxon>
        <taxon>Chitinophagia</taxon>
        <taxon>Chitinophagales</taxon>
        <taxon>Chitinophagaceae</taxon>
        <taxon>Niastella</taxon>
    </lineage>
</organism>
<dbReference type="AlphaFoldDB" id="A0A4S8HK77"/>
<dbReference type="GO" id="GO:0047936">
    <property type="term" value="F:glucose 1-dehydrogenase [NAD(P)+] activity"/>
    <property type="evidence" value="ECO:0007669"/>
    <property type="project" value="UniProtKB-EC"/>
</dbReference>
<accession>A0A4S8HK77</accession>
<gene>
    <name evidence="4" type="ORF">FAM09_24085</name>
</gene>
<dbReference type="PRINTS" id="PR00081">
    <property type="entry name" value="GDHRDH"/>
</dbReference>
<dbReference type="PROSITE" id="PS00061">
    <property type="entry name" value="ADH_SHORT"/>
    <property type="match status" value="1"/>
</dbReference>
<dbReference type="SUPFAM" id="SSF51735">
    <property type="entry name" value="NAD(P)-binding Rossmann-fold domains"/>
    <property type="match status" value="1"/>
</dbReference>
<dbReference type="OrthoDB" id="9803333at2"/>
<feature type="region of interest" description="Disordered" evidence="3">
    <location>
        <begin position="1"/>
        <end position="30"/>
    </location>
</feature>
<dbReference type="PRINTS" id="PR00080">
    <property type="entry name" value="SDRFAMILY"/>
</dbReference>
<dbReference type="Gene3D" id="3.40.50.720">
    <property type="entry name" value="NAD(P)-binding Rossmann-like Domain"/>
    <property type="match status" value="1"/>
</dbReference>
<dbReference type="FunFam" id="3.40.50.720:FF:000084">
    <property type="entry name" value="Short-chain dehydrogenase reductase"/>
    <property type="match status" value="1"/>
</dbReference>
<dbReference type="EMBL" id="STFF01000008">
    <property type="protein sequence ID" value="THU34104.1"/>
    <property type="molecule type" value="Genomic_DNA"/>
</dbReference>
<dbReference type="NCBIfam" id="NF005559">
    <property type="entry name" value="PRK07231.1"/>
    <property type="match status" value="1"/>
</dbReference>
<comment type="similarity">
    <text evidence="1">Belongs to the short-chain dehydrogenases/reductases (SDR) family.</text>
</comment>
<evidence type="ECO:0000256" key="2">
    <source>
        <dbReference type="ARBA" id="ARBA00023002"/>
    </source>
</evidence>
<keyword evidence="5" id="KW-1185">Reference proteome</keyword>
<proteinExistence type="inferred from homology"/>
<dbReference type="PANTHER" id="PTHR48107:SF16">
    <property type="entry name" value="NADPH-DEPENDENT ALDEHYDE REDUCTASE 1, CHLOROPLASTIC"/>
    <property type="match status" value="1"/>
</dbReference>